<dbReference type="PIRSF" id="PIRSF037733">
    <property type="entry name" value="Transcription_factor_FapR"/>
    <property type="match status" value="1"/>
</dbReference>
<accession>A0A7X2XDT5</accession>
<dbReference type="Gene3D" id="1.10.10.10">
    <property type="entry name" value="Winged helix-like DNA-binding domain superfamily/Winged helix DNA-binding domain"/>
    <property type="match status" value="1"/>
</dbReference>
<dbReference type="Proteomes" id="UP000484547">
    <property type="component" value="Unassembled WGS sequence"/>
</dbReference>
<keyword evidence="8" id="KW-0804">Transcription</keyword>
<evidence type="ECO:0000313" key="11">
    <source>
        <dbReference type="Proteomes" id="UP000443070"/>
    </source>
</evidence>
<keyword evidence="2" id="KW-0444">Lipid biosynthesis</keyword>
<dbReference type="GO" id="GO:0003700">
    <property type="term" value="F:DNA-binding transcription factor activity"/>
    <property type="evidence" value="ECO:0007669"/>
    <property type="project" value="InterPro"/>
</dbReference>
<dbReference type="Gene3D" id="3.10.129.10">
    <property type="entry name" value="Hotdog Thioesterase"/>
    <property type="match status" value="1"/>
</dbReference>
<keyword evidence="5" id="KW-0443">Lipid metabolism</keyword>
<dbReference type="InterPro" id="IPR017275">
    <property type="entry name" value="Transcription_factor_FapR"/>
</dbReference>
<evidence type="ECO:0000256" key="4">
    <source>
        <dbReference type="ARBA" id="ARBA00023015"/>
    </source>
</evidence>
<dbReference type="Proteomes" id="UP000443070">
    <property type="component" value="Unassembled WGS sequence"/>
</dbReference>
<gene>
    <name evidence="9" type="primary">fapR</name>
    <name evidence="9" type="ORF">GMD11_01440</name>
    <name evidence="10" type="ORF">GMD18_01435</name>
</gene>
<dbReference type="EMBL" id="WNBW01000001">
    <property type="protein sequence ID" value="MTU03062.1"/>
    <property type="molecule type" value="Genomic_DNA"/>
</dbReference>
<organism evidence="9 12">
    <name type="scientific">Phascolarctobacterium faecium</name>
    <dbReference type="NCBI Taxonomy" id="33025"/>
    <lineage>
        <taxon>Bacteria</taxon>
        <taxon>Bacillati</taxon>
        <taxon>Bacillota</taxon>
        <taxon>Negativicutes</taxon>
        <taxon>Acidaminococcales</taxon>
        <taxon>Acidaminococcaceae</taxon>
        <taxon>Phascolarctobacterium</taxon>
    </lineage>
</organism>
<evidence type="ECO:0000256" key="6">
    <source>
        <dbReference type="ARBA" id="ARBA00023125"/>
    </source>
</evidence>
<dbReference type="OrthoDB" id="1706183at2"/>
<dbReference type="GO" id="GO:0045717">
    <property type="term" value="P:negative regulation of fatty acid biosynthetic process"/>
    <property type="evidence" value="ECO:0007669"/>
    <property type="project" value="InterPro"/>
</dbReference>
<dbReference type="NCBIfam" id="NF003359">
    <property type="entry name" value="PRK04424.1"/>
    <property type="match status" value="1"/>
</dbReference>
<keyword evidence="11" id="KW-1185">Reference proteome</keyword>
<evidence type="ECO:0000256" key="8">
    <source>
        <dbReference type="ARBA" id="ARBA00023163"/>
    </source>
</evidence>
<keyword evidence="3" id="KW-0276">Fatty acid metabolism</keyword>
<evidence type="ECO:0000313" key="10">
    <source>
        <dbReference type="EMBL" id="MTU03062.1"/>
    </source>
</evidence>
<dbReference type="CDD" id="cd03440">
    <property type="entry name" value="hot_dog"/>
    <property type="match status" value="1"/>
</dbReference>
<dbReference type="AlphaFoldDB" id="A0A7X2XDT5"/>
<name>A0A7X2XDT5_9FIRM</name>
<evidence type="ECO:0000256" key="2">
    <source>
        <dbReference type="ARBA" id="ARBA00022516"/>
    </source>
</evidence>
<evidence type="ECO:0000256" key="3">
    <source>
        <dbReference type="ARBA" id="ARBA00022832"/>
    </source>
</evidence>
<dbReference type="GO" id="GO:0006633">
    <property type="term" value="P:fatty acid biosynthetic process"/>
    <property type="evidence" value="ECO:0007669"/>
    <property type="project" value="UniProtKB-KW"/>
</dbReference>
<keyword evidence="4" id="KW-0805">Transcription regulation</keyword>
<evidence type="ECO:0000313" key="9">
    <source>
        <dbReference type="EMBL" id="MTT74931.1"/>
    </source>
</evidence>
<dbReference type="InterPro" id="IPR029069">
    <property type="entry name" value="HotDog_dom_sf"/>
</dbReference>
<protein>
    <submittedName>
        <fullName evidence="9">Transcription factor FapR</fullName>
    </submittedName>
</protein>
<proteinExistence type="predicted"/>
<dbReference type="GO" id="GO:0045892">
    <property type="term" value="P:negative regulation of DNA-templated transcription"/>
    <property type="evidence" value="ECO:0007669"/>
    <property type="project" value="InterPro"/>
</dbReference>
<keyword evidence="6" id="KW-0238">DNA-binding</keyword>
<evidence type="ECO:0000256" key="7">
    <source>
        <dbReference type="ARBA" id="ARBA00023160"/>
    </source>
</evidence>
<keyword evidence="1" id="KW-0678">Repressor</keyword>
<evidence type="ECO:0000256" key="5">
    <source>
        <dbReference type="ARBA" id="ARBA00023098"/>
    </source>
</evidence>
<evidence type="ECO:0000313" key="12">
    <source>
        <dbReference type="Proteomes" id="UP000484547"/>
    </source>
</evidence>
<sequence length="190" mass="21616">MNSSKKIIRQENLSKMLERNPFLTDEQLAKALEVSIQTIRLDRLRMNIPEVRERTRQMAETAQTKLKAIDKKDIVGDLIDLELNKIGISMLKITPEMVLEKTGVARGYYMFAMANTLALAVVDADAALTGVGNVKYKVPVYAGATLVAKAEVIRREHDKYVIWVKVRNNNEEVFRAKFIIVSLPNERIEK</sequence>
<keyword evidence="7" id="KW-0275">Fatty acid biosynthesis</keyword>
<dbReference type="InterPro" id="IPR036388">
    <property type="entry name" value="WH-like_DNA-bd_sf"/>
</dbReference>
<evidence type="ECO:0000256" key="1">
    <source>
        <dbReference type="ARBA" id="ARBA00022491"/>
    </source>
</evidence>
<dbReference type="GO" id="GO:0003677">
    <property type="term" value="F:DNA binding"/>
    <property type="evidence" value="ECO:0007669"/>
    <property type="project" value="UniProtKB-KW"/>
</dbReference>
<dbReference type="EMBL" id="WNBM01000001">
    <property type="protein sequence ID" value="MTT74931.1"/>
    <property type="molecule type" value="Genomic_DNA"/>
</dbReference>
<comment type="caution">
    <text evidence="9">The sequence shown here is derived from an EMBL/GenBank/DDBJ whole genome shotgun (WGS) entry which is preliminary data.</text>
</comment>
<reference evidence="11 12" key="1">
    <citation type="journal article" date="2019" name="Nat. Med.">
        <title>A library of human gut bacterial isolates paired with longitudinal multiomics data enables mechanistic microbiome research.</title>
        <authorList>
            <person name="Poyet M."/>
            <person name="Groussin M."/>
            <person name="Gibbons S.M."/>
            <person name="Avila-Pacheco J."/>
            <person name="Jiang X."/>
            <person name="Kearney S.M."/>
            <person name="Perrotta A.R."/>
            <person name="Berdy B."/>
            <person name="Zhao S."/>
            <person name="Lieberman T.D."/>
            <person name="Swanson P.K."/>
            <person name="Smith M."/>
            <person name="Roesemann S."/>
            <person name="Alexander J.E."/>
            <person name="Rich S.A."/>
            <person name="Livny J."/>
            <person name="Vlamakis H."/>
            <person name="Clish C."/>
            <person name="Bullock K."/>
            <person name="Deik A."/>
            <person name="Scott J."/>
            <person name="Pierce K.A."/>
            <person name="Xavier R.J."/>
            <person name="Alm E.J."/>
        </authorList>
    </citation>
    <scope>NUCLEOTIDE SEQUENCE [LARGE SCALE GENOMIC DNA]</scope>
    <source>
        <strain evidence="9 12">BIOML-A13</strain>
        <strain evidence="10 11">BIOML-A3</strain>
    </source>
</reference>
<dbReference type="SUPFAM" id="SSF54637">
    <property type="entry name" value="Thioesterase/thiol ester dehydrase-isomerase"/>
    <property type="match status" value="1"/>
</dbReference>
<dbReference type="RefSeq" id="WP_155163483.1">
    <property type="nucleotide sequence ID" value="NZ_CAKVRS010000001.1"/>
</dbReference>